<proteinExistence type="predicted"/>
<sequence length="220" mass="24538">MFNEYDVYLEGSTDGDGPFFEQMIPSTSGIAAGQAMPRYVVAEDDAWIQSLSDVIYQEDTTPSPVDAQYEDVQIINQIPTDEEVYLMPDEGHEVDELIESVDNLQVAANEIVEDEMVQTQVEPIEYIQGLSGEMVQDVPTYLEPSQIVPIENTRVRYIVQQPSQLYEVPQNARVRSQPRRPALGDSEDTSLVYLTQLLGASSSKVKPALCLITKIAGVYN</sequence>
<keyword evidence="2" id="KW-1185">Reference proteome</keyword>
<evidence type="ECO:0000313" key="1">
    <source>
        <dbReference type="EMBL" id="VDK60117.1"/>
    </source>
</evidence>
<name>A0A3P6RL67_CYLGO</name>
<evidence type="ECO:0000313" key="2">
    <source>
        <dbReference type="Proteomes" id="UP000271889"/>
    </source>
</evidence>
<gene>
    <name evidence="1" type="ORF">CGOC_LOCUS4905</name>
</gene>
<reference evidence="1 2" key="1">
    <citation type="submission" date="2018-11" db="EMBL/GenBank/DDBJ databases">
        <authorList>
            <consortium name="Pathogen Informatics"/>
        </authorList>
    </citation>
    <scope>NUCLEOTIDE SEQUENCE [LARGE SCALE GENOMIC DNA]</scope>
</reference>
<dbReference type="AlphaFoldDB" id="A0A3P6RL67"/>
<accession>A0A3P6RL67</accession>
<organism evidence="1 2">
    <name type="scientific">Cylicostephanus goldi</name>
    <name type="common">Nematode worm</name>
    <dbReference type="NCBI Taxonomy" id="71465"/>
    <lineage>
        <taxon>Eukaryota</taxon>
        <taxon>Metazoa</taxon>
        <taxon>Ecdysozoa</taxon>
        <taxon>Nematoda</taxon>
        <taxon>Chromadorea</taxon>
        <taxon>Rhabditida</taxon>
        <taxon>Rhabditina</taxon>
        <taxon>Rhabditomorpha</taxon>
        <taxon>Strongyloidea</taxon>
        <taxon>Strongylidae</taxon>
        <taxon>Cylicostephanus</taxon>
    </lineage>
</organism>
<protein>
    <submittedName>
        <fullName evidence="1">Uncharacterized protein</fullName>
    </submittedName>
</protein>
<dbReference type="EMBL" id="UYRV01014191">
    <property type="protein sequence ID" value="VDK60117.1"/>
    <property type="molecule type" value="Genomic_DNA"/>
</dbReference>
<dbReference type="Proteomes" id="UP000271889">
    <property type="component" value="Unassembled WGS sequence"/>
</dbReference>